<feature type="region of interest" description="Disordered" evidence="4">
    <location>
        <begin position="1"/>
        <end position="39"/>
    </location>
</feature>
<evidence type="ECO:0000256" key="1">
    <source>
        <dbReference type="ARBA" id="ARBA00007347"/>
    </source>
</evidence>
<organism evidence="5 6">
    <name type="scientific">Cotesia glomerata</name>
    <name type="common">Lepidopteran parasitic wasp</name>
    <name type="synonym">Apanteles glomeratus</name>
    <dbReference type="NCBI Taxonomy" id="32391"/>
    <lineage>
        <taxon>Eukaryota</taxon>
        <taxon>Metazoa</taxon>
        <taxon>Ecdysozoa</taxon>
        <taxon>Arthropoda</taxon>
        <taxon>Hexapoda</taxon>
        <taxon>Insecta</taxon>
        <taxon>Pterygota</taxon>
        <taxon>Neoptera</taxon>
        <taxon>Endopterygota</taxon>
        <taxon>Hymenoptera</taxon>
        <taxon>Apocrita</taxon>
        <taxon>Ichneumonoidea</taxon>
        <taxon>Braconidae</taxon>
        <taxon>Microgastrinae</taxon>
        <taxon>Cotesia</taxon>
    </lineage>
</organism>
<comment type="caution">
    <text evidence="5">The sequence shown here is derived from an EMBL/GenBank/DDBJ whole genome shotgun (WGS) entry which is preliminary data.</text>
</comment>
<keyword evidence="2" id="KW-1015">Disulfide bond</keyword>
<evidence type="ECO:0000256" key="3">
    <source>
        <dbReference type="RuleBase" id="RU364104"/>
    </source>
</evidence>
<keyword evidence="3" id="KW-0496">Mitochondrion</keyword>
<gene>
    <name evidence="5" type="ORF">KQX54_008988</name>
</gene>
<dbReference type="AlphaFoldDB" id="A0AAV7ILZ4"/>
<keyword evidence="6" id="KW-1185">Reference proteome</keyword>
<evidence type="ECO:0000313" key="6">
    <source>
        <dbReference type="Proteomes" id="UP000826195"/>
    </source>
</evidence>
<dbReference type="EMBL" id="JAHXZJ010000002">
    <property type="protein sequence ID" value="KAH0564062.1"/>
    <property type="molecule type" value="Genomic_DNA"/>
</dbReference>
<comment type="similarity">
    <text evidence="1 3">Belongs to the CMC family.</text>
</comment>
<dbReference type="InterPro" id="IPR013892">
    <property type="entry name" value="Cyt_c_biogenesis_Cmc1-like"/>
</dbReference>
<evidence type="ECO:0000256" key="2">
    <source>
        <dbReference type="ARBA" id="ARBA00023157"/>
    </source>
</evidence>
<comment type="subcellular location">
    <subcellularLocation>
        <location evidence="3">Mitochondrion</location>
    </subcellularLocation>
</comment>
<proteinExistence type="inferred from homology"/>
<name>A0AAV7ILZ4_COTGL</name>
<dbReference type="GO" id="GO:0005739">
    <property type="term" value="C:mitochondrion"/>
    <property type="evidence" value="ECO:0007669"/>
    <property type="project" value="UniProtKB-SubCell"/>
</dbReference>
<feature type="compositionally biased region" description="Basic and acidic residues" evidence="4">
    <location>
        <begin position="1"/>
        <end position="12"/>
    </location>
</feature>
<dbReference type="Pfam" id="PF08583">
    <property type="entry name" value="Cmc1"/>
    <property type="match status" value="1"/>
</dbReference>
<protein>
    <recommendedName>
        <fullName evidence="3">COX assembly mitochondrial protein</fullName>
    </recommendedName>
</protein>
<reference evidence="5 6" key="1">
    <citation type="journal article" date="2021" name="J. Hered.">
        <title>A chromosome-level genome assembly of the parasitoid wasp, Cotesia glomerata (Hymenoptera: Braconidae).</title>
        <authorList>
            <person name="Pinto B.J."/>
            <person name="Weis J.J."/>
            <person name="Gamble T."/>
            <person name="Ode P.J."/>
            <person name="Paul R."/>
            <person name="Zaspel J.M."/>
        </authorList>
    </citation>
    <scope>NUCLEOTIDE SEQUENCE [LARGE SCALE GENOMIC DNA]</scope>
    <source>
        <strain evidence="5">CgM1</strain>
    </source>
</reference>
<dbReference type="Proteomes" id="UP000826195">
    <property type="component" value="Unassembled WGS sequence"/>
</dbReference>
<evidence type="ECO:0000313" key="5">
    <source>
        <dbReference type="EMBL" id="KAH0564062.1"/>
    </source>
</evidence>
<evidence type="ECO:0000256" key="4">
    <source>
        <dbReference type="SAM" id="MobiDB-lite"/>
    </source>
</evidence>
<sequence>MDQEQENKDAPKKVRKSVPLTPWTGGPHNLGDPDDKSLRKVEKDILIPKKVRERAKNEKCVDEVKALSECGKANGFMIVFKCREENQKMWDCYEKWYHDQELIDHCTQEYLNERTIYRRTGIGAKYQKEQGLS</sequence>
<accession>A0AAV7ILZ4</accession>